<feature type="domain" description="Alpha-L-rhamnosidase C-terminal" evidence="3">
    <location>
        <begin position="577"/>
        <end position="644"/>
    </location>
</feature>
<reference evidence="4" key="2">
    <citation type="journal article" date="2023" name="IMA Fungus">
        <title>Comparative genomic study of the Penicillium genus elucidates a diverse pangenome and 15 lateral gene transfer events.</title>
        <authorList>
            <person name="Petersen C."/>
            <person name="Sorensen T."/>
            <person name="Nielsen M.R."/>
            <person name="Sondergaard T.E."/>
            <person name="Sorensen J.L."/>
            <person name="Fitzpatrick D.A."/>
            <person name="Frisvad J.C."/>
            <person name="Nielsen K.L."/>
        </authorList>
    </citation>
    <scope>NUCLEOTIDE SEQUENCE</scope>
    <source>
        <strain evidence="4">IBT 21472</strain>
    </source>
</reference>
<gene>
    <name evidence="4" type="ORF">N7476_006930</name>
</gene>
<dbReference type="AlphaFoldDB" id="A0A9W9HCW2"/>
<comment type="caution">
    <text evidence="4">The sequence shown here is derived from an EMBL/GenBank/DDBJ whole genome shotgun (WGS) entry which is preliminary data.</text>
</comment>
<dbReference type="Proteomes" id="UP001147746">
    <property type="component" value="Unassembled WGS sequence"/>
</dbReference>
<accession>A0A9W9HCW2</accession>
<organism evidence="4 5">
    <name type="scientific">Penicillium atrosanguineum</name>
    <dbReference type="NCBI Taxonomy" id="1132637"/>
    <lineage>
        <taxon>Eukaryota</taxon>
        <taxon>Fungi</taxon>
        <taxon>Dikarya</taxon>
        <taxon>Ascomycota</taxon>
        <taxon>Pezizomycotina</taxon>
        <taxon>Eurotiomycetes</taxon>
        <taxon>Eurotiomycetidae</taxon>
        <taxon>Eurotiales</taxon>
        <taxon>Aspergillaceae</taxon>
        <taxon>Penicillium</taxon>
    </lineage>
</organism>
<dbReference type="Pfam" id="PF17389">
    <property type="entry name" value="Bac_rhamnosid6H"/>
    <property type="match status" value="1"/>
</dbReference>
<proteinExistence type="predicted"/>
<keyword evidence="1" id="KW-0732">Signal</keyword>
<evidence type="ECO:0000259" key="2">
    <source>
        <dbReference type="Pfam" id="PF17389"/>
    </source>
</evidence>
<dbReference type="Gene3D" id="1.50.10.10">
    <property type="match status" value="1"/>
</dbReference>
<dbReference type="Gene3D" id="2.60.420.10">
    <property type="entry name" value="Maltose phosphorylase, domain 3"/>
    <property type="match status" value="1"/>
</dbReference>
<feature type="signal peptide" evidence="1">
    <location>
        <begin position="1"/>
        <end position="26"/>
    </location>
</feature>
<feature type="chain" id="PRO_5041114655" description="Glycoside hydrolase family 78 protein" evidence="1">
    <location>
        <begin position="27"/>
        <end position="678"/>
    </location>
</feature>
<dbReference type="Pfam" id="PF17390">
    <property type="entry name" value="Bac_rhamnosid_C"/>
    <property type="match status" value="1"/>
</dbReference>
<evidence type="ECO:0008006" key="6">
    <source>
        <dbReference type="Google" id="ProtNLM"/>
    </source>
</evidence>
<dbReference type="InterPro" id="IPR008928">
    <property type="entry name" value="6-hairpin_glycosidase_sf"/>
</dbReference>
<reference evidence="4" key="1">
    <citation type="submission" date="2022-12" db="EMBL/GenBank/DDBJ databases">
        <authorList>
            <person name="Petersen C."/>
        </authorList>
    </citation>
    <scope>NUCLEOTIDE SEQUENCE</scope>
    <source>
        <strain evidence="4">IBT 21472</strain>
    </source>
</reference>
<sequence>MAVLFTPTRGILALICFLILNPLASACWGNSPCNGPLEASFPGPWENYIHSPSSRLVSPKSILNSDTSFQTRYPSLSKLAGNGSLVIFDFGQEVGGIVNINYTTNGAGTLGLAFTEAKNFTGFNSDESNGGSTPDGALLIDISSDGSKTYSMPLDKMRGGFRYLSVFTLTNSTDFNVTVDTVDVEITFQPSWPNLRAYGGYFHSSDELLNRIWYACVYTLQANNIPPTSGRTWPEPTQGWENDADLGLGYSVLVDGAKRDRAVWAGDLGISVPASLVGLGDFESSKTSLNILYINQDPTTGELPEVGPPINFFGSDSYHLATMIATHDYILYSNDMEFLQSIWQNYTQAMTFIISRIDSTGLLNVTGSSGWGRSADASGYNIVGNMLMYGALQTGAVLAIWANQSDLAKEWETTASRLKSAVNSPSYNWDPSVGAFKNNPTDIMFPEDGNSIALLYGGANSSTSSNVSDYLTTNWGPIGAETPEMPGTISPYVESYEVKGNFKIRNTKRALDLIRLSWGWYINNLMGTGSSMIEGYNVDGSFLYTANEGYDKSGSYISHAHGWSTGPVDGLVSYVVGLQPTAPGGANWTLAPQKGDLSSAQGGFTTPLGRFSASWEIQNTGFILQFDTPASTQGLMQLEVSNSAKVLVDGQAYPINRDPVTGLSEISVSGGKHVVILQ</sequence>
<keyword evidence="5" id="KW-1185">Reference proteome</keyword>
<dbReference type="PANTHER" id="PTHR34987">
    <property type="entry name" value="C, PUTATIVE (AFU_ORTHOLOGUE AFUA_3G02880)-RELATED"/>
    <property type="match status" value="1"/>
</dbReference>
<dbReference type="InterPro" id="IPR012341">
    <property type="entry name" value="6hp_glycosidase-like_sf"/>
</dbReference>
<evidence type="ECO:0000256" key="1">
    <source>
        <dbReference type="SAM" id="SignalP"/>
    </source>
</evidence>
<dbReference type="PANTHER" id="PTHR34987:SF5">
    <property type="entry name" value="ALPHA-RHAMNOSIDASE"/>
    <property type="match status" value="1"/>
</dbReference>
<evidence type="ECO:0000259" key="3">
    <source>
        <dbReference type="Pfam" id="PF17390"/>
    </source>
</evidence>
<name>A0A9W9HCW2_9EURO</name>
<dbReference type="SUPFAM" id="SSF48208">
    <property type="entry name" value="Six-hairpin glycosidases"/>
    <property type="match status" value="1"/>
</dbReference>
<dbReference type="InterPro" id="IPR035396">
    <property type="entry name" value="Bac_rhamnosid6H"/>
</dbReference>
<dbReference type="InterPro" id="IPR035398">
    <property type="entry name" value="Bac_rhamnosid_C"/>
</dbReference>
<dbReference type="GO" id="GO:0005975">
    <property type="term" value="P:carbohydrate metabolic process"/>
    <property type="evidence" value="ECO:0007669"/>
    <property type="project" value="InterPro"/>
</dbReference>
<feature type="domain" description="Alpha-L-rhamnosidase six-hairpin glycosidase" evidence="2">
    <location>
        <begin position="251"/>
        <end position="424"/>
    </location>
</feature>
<protein>
    <recommendedName>
        <fullName evidence="6">Glycoside hydrolase family 78 protein</fullName>
    </recommendedName>
</protein>
<evidence type="ECO:0000313" key="5">
    <source>
        <dbReference type="Proteomes" id="UP001147746"/>
    </source>
</evidence>
<dbReference type="EMBL" id="JAPZBO010000007">
    <property type="protein sequence ID" value="KAJ5311070.1"/>
    <property type="molecule type" value="Genomic_DNA"/>
</dbReference>
<dbReference type="GO" id="GO:0003824">
    <property type="term" value="F:catalytic activity"/>
    <property type="evidence" value="ECO:0007669"/>
    <property type="project" value="UniProtKB-ARBA"/>
</dbReference>
<evidence type="ECO:0000313" key="4">
    <source>
        <dbReference type="EMBL" id="KAJ5311070.1"/>
    </source>
</evidence>